<feature type="region of interest" description="Disordered" evidence="1">
    <location>
        <begin position="46"/>
        <end position="80"/>
    </location>
</feature>
<comment type="caution">
    <text evidence="2">The sequence shown here is derived from an EMBL/GenBank/DDBJ whole genome shotgun (WGS) entry which is preliminary data.</text>
</comment>
<protein>
    <submittedName>
        <fullName evidence="2">Uncharacterized protein</fullName>
    </submittedName>
</protein>
<keyword evidence="3" id="KW-1185">Reference proteome</keyword>
<name>A0A7J0FB20_9ERIC</name>
<evidence type="ECO:0000313" key="3">
    <source>
        <dbReference type="Proteomes" id="UP000585474"/>
    </source>
</evidence>
<feature type="compositionally biased region" description="Basic and acidic residues" evidence="1">
    <location>
        <begin position="52"/>
        <end position="64"/>
    </location>
</feature>
<dbReference type="Proteomes" id="UP000585474">
    <property type="component" value="Unassembled WGS sequence"/>
</dbReference>
<proteinExistence type="predicted"/>
<sequence>MLNRDNTTNVGDLVEMEFQVHLILKVTGEMETYWRRDIGDVRIHGVGGQHSRKPEFSGWRRDLGDTTQQSNLGGVLTSGI</sequence>
<dbReference type="AlphaFoldDB" id="A0A7J0FB20"/>
<gene>
    <name evidence="2" type="ORF">Acr_10g0004820</name>
</gene>
<organism evidence="2 3">
    <name type="scientific">Actinidia rufa</name>
    <dbReference type="NCBI Taxonomy" id="165716"/>
    <lineage>
        <taxon>Eukaryota</taxon>
        <taxon>Viridiplantae</taxon>
        <taxon>Streptophyta</taxon>
        <taxon>Embryophyta</taxon>
        <taxon>Tracheophyta</taxon>
        <taxon>Spermatophyta</taxon>
        <taxon>Magnoliopsida</taxon>
        <taxon>eudicotyledons</taxon>
        <taxon>Gunneridae</taxon>
        <taxon>Pentapetalae</taxon>
        <taxon>asterids</taxon>
        <taxon>Ericales</taxon>
        <taxon>Actinidiaceae</taxon>
        <taxon>Actinidia</taxon>
    </lineage>
</organism>
<evidence type="ECO:0000313" key="2">
    <source>
        <dbReference type="EMBL" id="GFY95097.1"/>
    </source>
</evidence>
<dbReference type="EMBL" id="BJWL01000010">
    <property type="protein sequence ID" value="GFY95097.1"/>
    <property type="molecule type" value="Genomic_DNA"/>
</dbReference>
<accession>A0A7J0FB20</accession>
<reference evidence="2 3" key="1">
    <citation type="submission" date="2019-07" db="EMBL/GenBank/DDBJ databases">
        <title>De Novo Assembly of kiwifruit Actinidia rufa.</title>
        <authorList>
            <person name="Sugita-Konishi S."/>
            <person name="Sato K."/>
            <person name="Mori E."/>
            <person name="Abe Y."/>
            <person name="Kisaki G."/>
            <person name="Hamano K."/>
            <person name="Suezawa K."/>
            <person name="Otani M."/>
            <person name="Fukuda T."/>
            <person name="Manabe T."/>
            <person name="Gomi K."/>
            <person name="Tabuchi M."/>
            <person name="Akimitsu K."/>
            <person name="Kataoka I."/>
        </authorList>
    </citation>
    <scope>NUCLEOTIDE SEQUENCE [LARGE SCALE GENOMIC DNA]</scope>
    <source>
        <strain evidence="3">cv. Fuchu</strain>
    </source>
</reference>
<evidence type="ECO:0000256" key="1">
    <source>
        <dbReference type="SAM" id="MobiDB-lite"/>
    </source>
</evidence>